<dbReference type="GO" id="GO:0000978">
    <property type="term" value="F:RNA polymerase II cis-regulatory region sequence-specific DNA binding"/>
    <property type="evidence" value="ECO:0007669"/>
    <property type="project" value="TreeGrafter"/>
</dbReference>
<dbReference type="SMART" id="SM00355">
    <property type="entry name" value="ZnF_C2H2"/>
    <property type="match status" value="2"/>
</dbReference>
<evidence type="ECO:0000256" key="7">
    <source>
        <dbReference type="ARBA" id="ARBA00023015"/>
    </source>
</evidence>
<keyword evidence="10" id="KW-0539">Nucleus</keyword>
<dbReference type="InterPro" id="IPR056438">
    <property type="entry name" value="Znf-C2H2_CTCF"/>
</dbReference>
<dbReference type="InterPro" id="IPR036236">
    <property type="entry name" value="Znf_C2H2_sf"/>
</dbReference>
<dbReference type="GO" id="GO:0003700">
    <property type="term" value="F:DNA-binding transcription factor activity"/>
    <property type="evidence" value="ECO:0007669"/>
    <property type="project" value="TreeGrafter"/>
</dbReference>
<evidence type="ECO:0000256" key="5">
    <source>
        <dbReference type="ARBA" id="ARBA00022771"/>
    </source>
</evidence>
<dbReference type="PANTHER" id="PTHR24404:SF114">
    <property type="entry name" value="KLUMPFUSS, ISOFORM B-RELATED"/>
    <property type="match status" value="1"/>
</dbReference>
<evidence type="ECO:0000256" key="1">
    <source>
        <dbReference type="ARBA" id="ARBA00004123"/>
    </source>
</evidence>
<keyword evidence="8" id="KW-0238">DNA-binding</keyword>
<evidence type="ECO:0000256" key="3">
    <source>
        <dbReference type="ARBA" id="ARBA00022723"/>
    </source>
</evidence>
<evidence type="ECO:0000256" key="2">
    <source>
        <dbReference type="ARBA" id="ARBA00006991"/>
    </source>
</evidence>
<evidence type="ECO:0000256" key="10">
    <source>
        <dbReference type="ARBA" id="ARBA00023242"/>
    </source>
</evidence>
<name>A0A5B7IWP0_PORTR</name>
<evidence type="ECO:0000256" key="4">
    <source>
        <dbReference type="ARBA" id="ARBA00022737"/>
    </source>
</evidence>
<dbReference type="FunFam" id="3.30.160.60:FF:001370">
    <property type="entry name" value="Zinc finger protein"/>
    <property type="match status" value="1"/>
</dbReference>
<keyword evidence="9" id="KW-0804">Transcription</keyword>
<keyword evidence="6" id="KW-0862">Zinc</keyword>
<evidence type="ECO:0000256" key="6">
    <source>
        <dbReference type="ARBA" id="ARBA00022833"/>
    </source>
</evidence>
<evidence type="ECO:0000259" key="12">
    <source>
        <dbReference type="PROSITE" id="PS50157"/>
    </source>
</evidence>
<dbReference type="SUPFAM" id="SSF57667">
    <property type="entry name" value="beta-beta-alpha zinc fingers"/>
    <property type="match status" value="1"/>
</dbReference>
<dbReference type="GO" id="GO:0008270">
    <property type="term" value="F:zinc ion binding"/>
    <property type="evidence" value="ECO:0007669"/>
    <property type="project" value="UniProtKB-KW"/>
</dbReference>
<evidence type="ECO:0000313" key="14">
    <source>
        <dbReference type="Proteomes" id="UP000324222"/>
    </source>
</evidence>
<dbReference type="PANTHER" id="PTHR24404">
    <property type="entry name" value="ZINC FINGER PROTEIN"/>
    <property type="match status" value="1"/>
</dbReference>
<feature type="domain" description="C2H2-type" evidence="12">
    <location>
        <begin position="9"/>
        <end position="37"/>
    </location>
</feature>
<comment type="caution">
    <text evidence="13">The sequence shown here is derived from an EMBL/GenBank/DDBJ whole genome shotgun (WGS) entry which is preliminary data.</text>
</comment>
<dbReference type="GO" id="GO:0005634">
    <property type="term" value="C:nucleus"/>
    <property type="evidence" value="ECO:0007669"/>
    <property type="project" value="UniProtKB-SubCell"/>
</dbReference>
<comment type="similarity">
    <text evidence="2">Belongs to the krueppel C2H2-type zinc-finger protein family.</text>
</comment>
<keyword evidence="14" id="KW-1185">Reference proteome</keyword>
<reference evidence="13 14" key="1">
    <citation type="submission" date="2019-05" db="EMBL/GenBank/DDBJ databases">
        <title>Another draft genome of Portunus trituberculatus and its Hox gene families provides insights of decapod evolution.</title>
        <authorList>
            <person name="Jeong J.-H."/>
            <person name="Song I."/>
            <person name="Kim S."/>
            <person name="Choi T."/>
            <person name="Kim D."/>
            <person name="Ryu S."/>
            <person name="Kim W."/>
        </authorList>
    </citation>
    <scope>NUCLEOTIDE SEQUENCE [LARGE SCALE GENOMIC DNA]</scope>
    <source>
        <tissue evidence="13">Muscle</tissue>
    </source>
</reference>
<keyword evidence="7" id="KW-0805">Transcription regulation</keyword>
<dbReference type="OrthoDB" id="5876240at2759"/>
<dbReference type="EMBL" id="VSRR010082850">
    <property type="protein sequence ID" value="MPC89981.1"/>
    <property type="molecule type" value="Genomic_DNA"/>
</dbReference>
<evidence type="ECO:0000313" key="13">
    <source>
        <dbReference type="EMBL" id="MPC89981.1"/>
    </source>
</evidence>
<dbReference type="Proteomes" id="UP000324222">
    <property type="component" value="Unassembled WGS sequence"/>
</dbReference>
<dbReference type="InterPro" id="IPR013087">
    <property type="entry name" value="Znf_C2H2_type"/>
</dbReference>
<feature type="domain" description="C2H2-type" evidence="12">
    <location>
        <begin position="38"/>
        <end position="62"/>
    </location>
</feature>
<dbReference type="Pfam" id="PF13894">
    <property type="entry name" value="zf-C2H2_4"/>
    <property type="match status" value="1"/>
</dbReference>
<keyword evidence="4" id="KW-0677">Repeat</keyword>
<dbReference type="Pfam" id="PF23611">
    <property type="entry name" value="zf-C2H2_16"/>
    <property type="match status" value="1"/>
</dbReference>
<accession>A0A5B7IWP0</accession>
<dbReference type="PROSITE" id="PS00028">
    <property type="entry name" value="ZINC_FINGER_C2H2_1"/>
    <property type="match status" value="1"/>
</dbReference>
<dbReference type="AlphaFoldDB" id="A0A5B7IWP0"/>
<sequence length="91" mass="10751">MKKTEAPQHQCEICHRPFSDKRMLRNHQESVHKKVKPFLCNYCGYSTASRSTLKMHMRQHTGYCTGPWLQCTGPKYKVQTVYPFCPLWDKS</sequence>
<evidence type="ECO:0000256" key="11">
    <source>
        <dbReference type="PROSITE-ProRule" id="PRU00042"/>
    </source>
</evidence>
<proteinExistence type="inferred from homology"/>
<gene>
    <name evidence="13" type="primary">Prdm12</name>
    <name evidence="13" type="ORF">E2C01_084947</name>
</gene>
<dbReference type="GO" id="GO:0006357">
    <property type="term" value="P:regulation of transcription by RNA polymerase II"/>
    <property type="evidence" value="ECO:0007669"/>
    <property type="project" value="TreeGrafter"/>
</dbReference>
<evidence type="ECO:0000256" key="9">
    <source>
        <dbReference type="ARBA" id="ARBA00023163"/>
    </source>
</evidence>
<comment type="subcellular location">
    <subcellularLocation>
        <location evidence="1">Nucleus</location>
    </subcellularLocation>
</comment>
<organism evidence="13 14">
    <name type="scientific">Portunus trituberculatus</name>
    <name type="common">Swimming crab</name>
    <name type="synonym">Neptunus trituberculatus</name>
    <dbReference type="NCBI Taxonomy" id="210409"/>
    <lineage>
        <taxon>Eukaryota</taxon>
        <taxon>Metazoa</taxon>
        <taxon>Ecdysozoa</taxon>
        <taxon>Arthropoda</taxon>
        <taxon>Crustacea</taxon>
        <taxon>Multicrustacea</taxon>
        <taxon>Malacostraca</taxon>
        <taxon>Eumalacostraca</taxon>
        <taxon>Eucarida</taxon>
        <taxon>Decapoda</taxon>
        <taxon>Pleocyemata</taxon>
        <taxon>Brachyura</taxon>
        <taxon>Eubrachyura</taxon>
        <taxon>Portunoidea</taxon>
        <taxon>Portunidae</taxon>
        <taxon>Portuninae</taxon>
        <taxon>Portunus</taxon>
    </lineage>
</organism>
<evidence type="ECO:0000256" key="8">
    <source>
        <dbReference type="ARBA" id="ARBA00023125"/>
    </source>
</evidence>
<keyword evidence="3" id="KW-0479">Metal-binding</keyword>
<keyword evidence="5 11" id="KW-0863">Zinc-finger</keyword>
<protein>
    <submittedName>
        <fullName evidence="13">PR domain zinc finger protein 12</fullName>
    </submittedName>
</protein>
<dbReference type="InterPro" id="IPR050589">
    <property type="entry name" value="Ikaros_C2H2-ZF"/>
</dbReference>
<dbReference type="PROSITE" id="PS50157">
    <property type="entry name" value="ZINC_FINGER_C2H2_2"/>
    <property type="match status" value="2"/>
</dbReference>
<dbReference type="Gene3D" id="3.30.160.60">
    <property type="entry name" value="Classic Zinc Finger"/>
    <property type="match status" value="2"/>
</dbReference>